<evidence type="ECO:0000256" key="2">
    <source>
        <dbReference type="SAM" id="Phobius"/>
    </source>
</evidence>
<organism evidence="3 4">
    <name type="scientific">Mariniradius sediminis</name>
    <dbReference type="NCBI Taxonomy" id="2909237"/>
    <lineage>
        <taxon>Bacteria</taxon>
        <taxon>Pseudomonadati</taxon>
        <taxon>Bacteroidota</taxon>
        <taxon>Cytophagia</taxon>
        <taxon>Cytophagales</taxon>
        <taxon>Cyclobacteriaceae</taxon>
        <taxon>Mariniradius</taxon>
    </lineage>
</organism>
<feature type="compositionally biased region" description="Basic residues" evidence="1">
    <location>
        <begin position="102"/>
        <end position="111"/>
    </location>
</feature>
<evidence type="ECO:0000313" key="3">
    <source>
        <dbReference type="EMBL" id="MCF1752957.1"/>
    </source>
</evidence>
<dbReference type="Proteomes" id="UP001201449">
    <property type="component" value="Unassembled WGS sequence"/>
</dbReference>
<keyword evidence="2" id="KW-1133">Transmembrane helix</keyword>
<feature type="compositionally biased region" description="Basic and acidic residues" evidence="1">
    <location>
        <begin position="85"/>
        <end position="100"/>
    </location>
</feature>
<feature type="compositionally biased region" description="Basic and acidic residues" evidence="1">
    <location>
        <begin position="49"/>
        <end position="75"/>
    </location>
</feature>
<accession>A0ABS9BY18</accession>
<evidence type="ECO:0000313" key="4">
    <source>
        <dbReference type="Proteomes" id="UP001201449"/>
    </source>
</evidence>
<proteinExistence type="predicted"/>
<dbReference type="EMBL" id="JAKEVZ010000018">
    <property type="protein sequence ID" value="MCF1752957.1"/>
    <property type="molecule type" value="Genomic_DNA"/>
</dbReference>
<evidence type="ECO:0008006" key="5">
    <source>
        <dbReference type="Google" id="ProtNLM"/>
    </source>
</evidence>
<name>A0ABS9BY18_9BACT</name>
<comment type="caution">
    <text evidence="3">The sequence shown here is derived from an EMBL/GenBank/DDBJ whole genome shotgun (WGS) entry which is preliminary data.</text>
</comment>
<reference evidence="3 4" key="1">
    <citation type="submission" date="2022-01" db="EMBL/GenBank/DDBJ databases">
        <title>Mariniradius saccharolyticus sp. nov., isolated from sediment of a river.</title>
        <authorList>
            <person name="Liu H."/>
        </authorList>
    </citation>
    <scope>NUCLEOTIDE SEQUENCE [LARGE SCALE GENOMIC DNA]</scope>
    <source>
        <strain evidence="3 4">RY-2</strain>
    </source>
</reference>
<protein>
    <recommendedName>
        <fullName evidence="5">Protein TonB, links inner and outer membranes</fullName>
    </recommendedName>
</protein>
<feature type="transmembrane region" description="Helical" evidence="2">
    <location>
        <begin position="12"/>
        <end position="30"/>
    </location>
</feature>
<keyword evidence="2" id="KW-0472">Membrane</keyword>
<dbReference type="RefSeq" id="WP_234862789.1">
    <property type="nucleotide sequence ID" value="NZ_JAKEVZ010000018.1"/>
</dbReference>
<feature type="region of interest" description="Disordered" evidence="1">
    <location>
        <begin position="36"/>
        <end position="112"/>
    </location>
</feature>
<evidence type="ECO:0000256" key="1">
    <source>
        <dbReference type="SAM" id="MobiDB-lite"/>
    </source>
</evidence>
<keyword evidence="2" id="KW-0812">Transmembrane</keyword>
<sequence length="187" mass="21528">MVRNLTIRKVDAGNLVYLAAVIIYFIYTAIKKNKNGEELEEPGQPTMSEPKKKPVSFEELLKEIRQGQEQREREINQPTPSRTPEQMRGEKGGRPLEQPKQKAPKPAKKTNKYQTYEGVVEERTAPERVKLADQERLSSHISGIKSTILQEKEQVEVHENRYKQLLLNPKTAKDAIILSEVLARKHF</sequence>
<gene>
    <name evidence="3" type="ORF">L0U89_18000</name>
</gene>
<keyword evidence="4" id="KW-1185">Reference proteome</keyword>